<name>A0A4R3KSI6_9SPHI</name>
<sequence length="166" mass="19575">MKKGLLALFFMVLSANLARAQSVDERRMNLIKGFLHDMHETEMDAREIGEKYIWFGQARDTEMSEKHERLKQHLEYLRAGAKDCVNCEECQNCKIIFKETQHKIIPYTDLSEIPHVNFDRAEEEIKDNIYVLAEGQKALQYFYLRDGKIASFYYVEKGGTPFFLMY</sequence>
<organism evidence="2 3">
    <name type="scientific">Anseongella ginsenosidimutans</name>
    <dbReference type="NCBI Taxonomy" id="496056"/>
    <lineage>
        <taxon>Bacteria</taxon>
        <taxon>Pseudomonadati</taxon>
        <taxon>Bacteroidota</taxon>
        <taxon>Sphingobacteriia</taxon>
        <taxon>Sphingobacteriales</taxon>
        <taxon>Sphingobacteriaceae</taxon>
        <taxon>Anseongella</taxon>
    </lineage>
</organism>
<keyword evidence="1" id="KW-0732">Signal</keyword>
<dbReference type="RefSeq" id="WP_147698338.1">
    <property type="nucleotide sequence ID" value="NZ_CP042432.1"/>
</dbReference>
<feature type="signal peptide" evidence="1">
    <location>
        <begin position="1"/>
        <end position="20"/>
    </location>
</feature>
<reference evidence="2 3" key="1">
    <citation type="submission" date="2019-03" db="EMBL/GenBank/DDBJ databases">
        <title>Genomic Encyclopedia of Type Strains, Phase IV (KMG-IV): sequencing the most valuable type-strain genomes for metagenomic binning, comparative biology and taxonomic classification.</title>
        <authorList>
            <person name="Goeker M."/>
        </authorList>
    </citation>
    <scope>NUCLEOTIDE SEQUENCE [LARGE SCALE GENOMIC DNA]</scope>
    <source>
        <strain evidence="2 3">DSM 21100</strain>
    </source>
</reference>
<feature type="chain" id="PRO_5020210692" evidence="1">
    <location>
        <begin position="21"/>
        <end position="166"/>
    </location>
</feature>
<dbReference type="AlphaFoldDB" id="A0A4R3KSI6"/>
<comment type="caution">
    <text evidence="2">The sequence shown here is derived from an EMBL/GenBank/DDBJ whole genome shotgun (WGS) entry which is preliminary data.</text>
</comment>
<evidence type="ECO:0000256" key="1">
    <source>
        <dbReference type="SAM" id="SignalP"/>
    </source>
</evidence>
<proteinExistence type="predicted"/>
<protein>
    <submittedName>
        <fullName evidence="2">Uncharacterized protein</fullName>
    </submittedName>
</protein>
<dbReference type="Proteomes" id="UP000295807">
    <property type="component" value="Unassembled WGS sequence"/>
</dbReference>
<evidence type="ECO:0000313" key="2">
    <source>
        <dbReference type="EMBL" id="TCS87746.1"/>
    </source>
</evidence>
<dbReference type="EMBL" id="SMAD01000004">
    <property type="protein sequence ID" value="TCS87746.1"/>
    <property type="molecule type" value="Genomic_DNA"/>
</dbReference>
<gene>
    <name evidence="2" type="ORF">EDD80_10493</name>
</gene>
<keyword evidence="3" id="KW-1185">Reference proteome</keyword>
<accession>A0A4R3KSI6</accession>
<evidence type="ECO:0000313" key="3">
    <source>
        <dbReference type="Proteomes" id="UP000295807"/>
    </source>
</evidence>